<dbReference type="Pfam" id="PF16640">
    <property type="entry name" value="Big_3_5"/>
    <property type="match status" value="2"/>
</dbReference>
<reference evidence="9 10" key="2">
    <citation type="journal article" date="2010" name="Stand. Genomic Sci.">
        <title>Complete genome sequence of Nakamurella multipartita type strain (Y-104).</title>
        <authorList>
            <person name="Tice H."/>
            <person name="Mayilraj S."/>
            <person name="Sims D."/>
            <person name="Lapidus A."/>
            <person name="Nolan M."/>
            <person name="Lucas S."/>
            <person name="Glavina Del Rio T."/>
            <person name="Copeland A."/>
            <person name="Cheng J.F."/>
            <person name="Meincke L."/>
            <person name="Bruce D."/>
            <person name="Goodwin L."/>
            <person name="Pitluck S."/>
            <person name="Ivanova N."/>
            <person name="Mavromatis K."/>
            <person name="Ovchinnikova G."/>
            <person name="Pati A."/>
            <person name="Chen A."/>
            <person name="Palaniappan K."/>
            <person name="Land M."/>
            <person name="Hauser L."/>
            <person name="Chang Y.J."/>
            <person name="Jeffries C.D."/>
            <person name="Detter J.C."/>
            <person name="Brettin T."/>
            <person name="Rohde M."/>
            <person name="Goker M."/>
            <person name="Bristow J."/>
            <person name="Eisen J.A."/>
            <person name="Markowitz V."/>
            <person name="Hugenholtz P."/>
            <person name="Kyrpides N.C."/>
            <person name="Klenk H.P."/>
            <person name="Chen F."/>
        </authorList>
    </citation>
    <scope>NUCLEOTIDE SEQUENCE [LARGE SCALE GENOMIC DNA]</scope>
    <source>
        <strain evidence="10">ATCC 700099 / DSM 44233 / CIP 104796 / JCM 9543 / NBRC 105858 / Y-104</strain>
    </source>
</reference>
<feature type="active site" description="Proton donor/acceptor" evidence="6">
    <location>
        <position position="435"/>
    </location>
</feature>
<dbReference type="PANTHER" id="PTHR30582:SF33">
    <property type="entry name" value="EXPORTED PROTEIN"/>
    <property type="match status" value="1"/>
</dbReference>
<keyword evidence="4 6" id="KW-0573">Peptidoglycan synthesis</keyword>
<proteinExistence type="predicted"/>
<keyword evidence="3 6" id="KW-0133">Cell shape</keyword>
<keyword evidence="7" id="KW-0732">Signal</keyword>
<evidence type="ECO:0000259" key="8">
    <source>
        <dbReference type="PROSITE" id="PS52029"/>
    </source>
</evidence>
<keyword evidence="2" id="KW-0808">Transferase</keyword>
<dbReference type="GO" id="GO:0018104">
    <property type="term" value="P:peptidoglycan-protein cross-linking"/>
    <property type="evidence" value="ECO:0007669"/>
    <property type="project" value="TreeGrafter"/>
</dbReference>
<dbReference type="GO" id="GO:0071555">
    <property type="term" value="P:cell wall organization"/>
    <property type="evidence" value="ECO:0007669"/>
    <property type="project" value="UniProtKB-UniRule"/>
</dbReference>
<dbReference type="GO" id="GO:0071972">
    <property type="term" value="F:peptidoglycan L,D-transpeptidase activity"/>
    <property type="evidence" value="ECO:0007669"/>
    <property type="project" value="TreeGrafter"/>
</dbReference>
<comment type="pathway">
    <text evidence="1 6">Cell wall biogenesis; peptidoglycan biosynthesis.</text>
</comment>
<evidence type="ECO:0000313" key="10">
    <source>
        <dbReference type="Proteomes" id="UP000002218"/>
    </source>
</evidence>
<dbReference type="Pfam" id="PF03734">
    <property type="entry name" value="YkuD"/>
    <property type="match status" value="1"/>
</dbReference>
<dbReference type="AlphaFoldDB" id="C8XC50"/>
<evidence type="ECO:0000256" key="6">
    <source>
        <dbReference type="PROSITE-ProRule" id="PRU01373"/>
    </source>
</evidence>
<dbReference type="PROSITE" id="PS51257">
    <property type="entry name" value="PROKAR_LIPOPROTEIN"/>
    <property type="match status" value="1"/>
</dbReference>
<dbReference type="SUPFAM" id="SSF141523">
    <property type="entry name" value="L,D-transpeptidase catalytic domain-like"/>
    <property type="match status" value="1"/>
</dbReference>
<dbReference type="InParanoid" id="C8XC50"/>
<dbReference type="EMBL" id="CP001737">
    <property type="protein sequence ID" value="ACV81444.1"/>
    <property type="molecule type" value="Genomic_DNA"/>
</dbReference>
<evidence type="ECO:0000313" key="9">
    <source>
        <dbReference type="EMBL" id="ACV81444.1"/>
    </source>
</evidence>
<keyword evidence="10" id="KW-1185">Reference proteome</keyword>
<evidence type="ECO:0000256" key="3">
    <source>
        <dbReference type="ARBA" id="ARBA00022960"/>
    </source>
</evidence>
<dbReference type="CDD" id="cd16913">
    <property type="entry name" value="YkuD_like"/>
    <property type="match status" value="1"/>
</dbReference>
<dbReference type="Gene3D" id="2.60.40.10">
    <property type="entry name" value="Immunoglobulins"/>
    <property type="match status" value="2"/>
</dbReference>
<evidence type="ECO:0000256" key="5">
    <source>
        <dbReference type="ARBA" id="ARBA00023316"/>
    </source>
</evidence>
<dbReference type="eggNOG" id="COG1376">
    <property type="taxonomic scope" value="Bacteria"/>
</dbReference>
<reference evidence="10" key="1">
    <citation type="submission" date="2009-09" db="EMBL/GenBank/DDBJ databases">
        <title>The complete genome of Nakamurella multipartita DSM 44233.</title>
        <authorList>
            <consortium name="US DOE Joint Genome Institute (JGI-PGF)"/>
            <person name="Lucas S."/>
            <person name="Copeland A."/>
            <person name="Lapidus A."/>
            <person name="Glavina del Rio T."/>
            <person name="Dalin E."/>
            <person name="Tice H."/>
            <person name="Bruce D."/>
            <person name="Goodwin L."/>
            <person name="Pitluck S."/>
            <person name="Kyrpides N."/>
            <person name="Mavromatis K."/>
            <person name="Ivanova N."/>
            <person name="Ovchinnikova G."/>
            <person name="Sims D."/>
            <person name="Meincke L."/>
            <person name="Brettin T."/>
            <person name="Detter J.C."/>
            <person name="Han C."/>
            <person name="Larimer F."/>
            <person name="Land M."/>
            <person name="Hauser L."/>
            <person name="Markowitz V."/>
            <person name="Cheng J.-F."/>
            <person name="Hugenholtz P."/>
            <person name="Woyke T."/>
            <person name="Wu D."/>
            <person name="Klenk H.-P."/>
            <person name="Eisen J.A."/>
        </authorList>
    </citation>
    <scope>NUCLEOTIDE SEQUENCE [LARGE SCALE GENOMIC DNA]</scope>
    <source>
        <strain evidence="10">ATCC 700099 / DSM 44233 / CIP 104796 / JCM 9543 / NBRC 105858 / Y-104</strain>
    </source>
</reference>
<dbReference type="Gene3D" id="2.40.440.10">
    <property type="entry name" value="L,D-transpeptidase catalytic domain-like"/>
    <property type="match status" value="1"/>
</dbReference>
<dbReference type="RefSeq" id="WP_015750251.1">
    <property type="nucleotide sequence ID" value="NC_013235.1"/>
</dbReference>
<dbReference type="GO" id="GO:0005576">
    <property type="term" value="C:extracellular region"/>
    <property type="evidence" value="ECO:0007669"/>
    <property type="project" value="TreeGrafter"/>
</dbReference>
<dbReference type="InterPro" id="IPR005490">
    <property type="entry name" value="LD_TPept_cat_dom"/>
</dbReference>
<dbReference type="PANTHER" id="PTHR30582">
    <property type="entry name" value="L,D-TRANSPEPTIDASE"/>
    <property type="match status" value="1"/>
</dbReference>
<dbReference type="InterPro" id="IPR050979">
    <property type="entry name" value="LD-transpeptidase"/>
</dbReference>
<dbReference type="InterPro" id="IPR032109">
    <property type="entry name" value="Big_3_5"/>
</dbReference>
<dbReference type="GO" id="GO:0005975">
    <property type="term" value="P:carbohydrate metabolic process"/>
    <property type="evidence" value="ECO:0007669"/>
    <property type="project" value="UniProtKB-ARBA"/>
</dbReference>
<dbReference type="InterPro" id="IPR038063">
    <property type="entry name" value="Transpep_catalytic_dom"/>
</dbReference>
<dbReference type="HOGENOM" id="CLU_574686_0_0_11"/>
<gene>
    <name evidence="9" type="ordered locus">Namu_5175</name>
</gene>
<evidence type="ECO:0000256" key="4">
    <source>
        <dbReference type="ARBA" id="ARBA00022984"/>
    </source>
</evidence>
<dbReference type="GO" id="GO:0016740">
    <property type="term" value="F:transferase activity"/>
    <property type="evidence" value="ECO:0007669"/>
    <property type="project" value="UniProtKB-KW"/>
</dbReference>
<feature type="domain" description="L,D-TPase catalytic" evidence="8">
    <location>
        <begin position="363"/>
        <end position="470"/>
    </location>
</feature>
<feature type="signal peptide" evidence="7">
    <location>
        <begin position="1"/>
        <end position="27"/>
    </location>
</feature>
<dbReference type="GO" id="GO:0008360">
    <property type="term" value="P:regulation of cell shape"/>
    <property type="evidence" value="ECO:0007669"/>
    <property type="project" value="UniProtKB-UniRule"/>
</dbReference>
<feature type="chain" id="PRO_5039205814" evidence="7">
    <location>
        <begin position="28"/>
        <end position="475"/>
    </location>
</feature>
<dbReference type="UniPathway" id="UPA00219"/>
<dbReference type="Proteomes" id="UP000002218">
    <property type="component" value="Chromosome"/>
</dbReference>
<protein>
    <submittedName>
        <fullName evidence="9">ErfK/YbiS/YcfS/YnhG family protein</fullName>
    </submittedName>
</protein>
<evidence type="ECO:0000256" key="1">
    <source>
        <dbReference type="ARBA" id="ARBA00004752"/>
    </source>
</evidence>
<evidence type="ECO:0000256" key="2">
    <source>
        <dbReference type="ARBA" id="ARBA00022679"/>
    </source>
</evidence>
<organism evidence="9 10">
    <name type="scientific">Nakamurella multipartita (strain ATCC 700099 / DSM 44233 / CIP 104796 / JCM 9543 / NBRC 105858 / Y-104)</name>
    <name type="common">Microsphaera multipartita</name>
    <dbReference type="NCBI Taxonomy" id="479431"/>
    <lineage>
        <taxon>Bacteria</taxon>
        <taxon>Bacillati</taxon>
        <taxon>Actinomycetota</taxon>
        <taxon>Actinomycetes</taxon>
        <taxon>Nakamurellales</taxon>
        <taxon>Nakamurellaceae</taxon>
        <taxon>Nakamurella</taxon>
    </lineage>
</organism>
<evidence type="ECO:0000256" key="7">
    <source>
        <dbReference type="SAM" id="SignalP"/>
    </source>
</evidence>
<keyword evidence="5 6" id="KW-0961">Cell wall biogenesis/degradation</keyword>
<name>C8XC50_NAKMY</name>
<dbReference type="STRING" id="479431.Namu_5175"/>
<accession>C8XC50</accession>
<sequence precursor="true">MRTTRTTVTAAKAASVAVLLAVLTACSSGGGLPTTSSSAPTSASSVSSSGVADVSTSVAPVAAAVQVAVSVADGAVHAQVSAADGTAVAGAVAFTVDGAAAGSASVASGSASVPLPAGLAVGDHAVAAAFTPAAGALLQPAQGTAGYTVAKAASTVTAGVGKDSIRYGDSESFQITVAAPGVADLTGHVAVLDGATVVAEGDVDAAGQVRLDVYNTADPGPKTYTARYDGNAAAEASTGQFTVTTTQTNVDIVISFTDNPAPGADVVVTADVVGTPQSPSGQATISVDGTQIAAGAVNEKGIITGTASAVAAGDHTVSVTYAGDVRFEPNTASATLTVKAPVANPNAAGAAAAQASNPCPASASACVDLANTQAWLQSGGQITYGPVSITSGAAGSRTRTGTFSVFWKDKNHKSSLFNNAPMPNSVFFDGDIAFHQGSLYDQSNGCIHLSWDASATFFSTLSVGDQVYVWGAPPY</sequence>
<dbReference type="KEGG" id="nml:Namu_5175"/>
<dbReference type="PROSITE" id="PS52029">
    <property type="entry name" value="LD_TPASE"/>
    <property type="match status" value="1"/>
</dbReference>
<feature type="active site" description="Nucleophile" evidence="6">
    <location>
        <position position="446"/>
    </location>
</feature>
<dbReference type="InterPro" id="IPR013783">
    <property type="entry name" value="Ig-like_fold"/>
</dbReference>
<dbReference type="OrthoDB" id="8887048at2"/>